<dbReference type="KEGG" id="kmn:HW532_21660"/>
<dbReference type="InterPro" id="IPR001867">
    <property type="entry name" value="OmpR/PhoB-type_DNA-bd"/>
</dbReference>
<dbReference type="Gene3D" id="1.10.10.10">
    <property type="entry name" value="Winged helix-like DNA-binding domain superfamily/Winged helix DNA-binding domain"/>
    <property type="match status" value="1"/>
</dbReference>
<sequence length="536" mass="59891">MIYEFEDFTLDTGLFELRRGGDPVPVEPQVFELLSLLVARHDSVVGKDDILDTVWNGRFVSDAALSSRIKAVRQALGDSGAEQRLIRTVHRRGFRFVGAVRERCEESQIGPSANGTEVLAPARTDTPGETEMIAEALMERPAIAVLPFYDATDGAGGSYLADGLTEELIAALSAWRWFPVISRNTSFRYRGDMQTAPEIGRAIGARYLVTGSLQRAGDSIRVNAALVDAVEDRQLWSASFRRGLRDVFEVEEEIAHEVVNTLEPEVHTAEVQRIMRKAPDDSCAWDLAMRAAWHANRSSFTDFDEAERLAGEAAALDPAWSFPLSLIAMARFQRAMRSWSSSAAHTAFADTLEAACRALEVDRNSWMAHALAGVGELWTNLHYDRALDHIRQAVKLNPSAAWCYHFGGCICGFAGELDTAIAHQSRVFRVDPAYPYTAVVEADLALWSMLADDLDRSLAHISRSVEWDPSYGRGWQRFVSLHGLRGDREQSDRGLRRLAELKQPVDRDYMITTYPFRDPAHRETFFRGLRLAGINL</sequence>
<dbReference type="Proteomes" id="UP000593594">
    <property type="component" value="Chromosome"/>
</dbReference>
<proteinExistence type="predicted"/>
<dbReference type="GO" id="GO:0006355">
    <property type="term" value="P:regulation of DNA-templated transcription"/>
    <property type="evidence" value="ECO:0007669"/>
    <property type="project" value="InterPro"/>
</dbReference>
<protein>
    <submittedName>
        <fullName evidence="4">Winged helix-turn-helix domain-containing protein</fullName>
    </submittedName>
</protein>
<dbReference type="SUPFAM" id="SSF46894">
    <property type="entry name" value="C-terminal effector domain of the bipartite response regulators"/>
    <property type="match status" value="1"/>
</dbReference>
<dbReference type="CDD" id="cd00383">
    <property type="entry name" value="trans_reg_C"/>
    <property type="match status" value="1"/>
</dbReference>
<dbReference type="InterPro" id="IPR036388">
    <property type="entry name" value="WH-like_DNA-bd_sf"/>
</dbReference>
<evidence type="ECO:0000256" key="2">
    <source>
        <dbReference type="PROSITE-ProRule" id="PRU01091"/>
    </source>
</evidence>
<evidence type="ECO:0000259" key="3">
    <source>
        <dbReference type="PROSITE" id="PS51755"/>
    </source>
</evidence>
<dbReference type="SUPFAM" id="SSF48452">
    <property type="entry name" value="TPR-like"/>
    <property type="match status" value="1"/>
</dbReference>
<dbReference type="AlphaFoldDB" id="A0A7S8HDR1"/>
<dbReference type="PROSITE" id="PS51755">
    <property type="entry name" value="OMPR_PHOB"/>
    <property type="match status" value="1"/>
</dbReference>
<feature type="domain" description="OmpR/PhoB-type" evidence="3">
    <location>
        <begin position="1"/>
        <end position="98"/>
    </location>
</feature>
<dbReference type="SMART" id="SM00862">
    <property type="entry name" value="Trans_reg_C"/>
    <property type="match status" value="1"/>
</dbReference>
<keyword evidence="5" id="KW-1185">Reference proteome</keyword>
<dbReference type="SUPFAM" id="SSF52964">
    <property type="entry name" value="TolB, N-terminal domain"/>
    <property type="match status" value="1"/>
</dbReference>
<accession>A0A7S8HDR1</accession>
<evidence type="ECO:0000256" key="1">
    <source>
        <dbReference type="ARBA" id="ARBA00023125"/>
    </source>
</evidence>
<evidence type="ECO:0000313" key="5">
    <source>
        <dbReference type="Proteomes" id="UP000593594"/>
    </source>
</evidence>
<dbReference type="EMBL" id="CP058214">
    <property type="protein sequence ID" value="QPC45072.1"/>
    <property type="molecule type" value="Genomic_DNA"/>
</dbReference>
<dbReference type="RefSeq" id="WP_213162445.1">
    <property type="nucleotide sequence ID" value="NZ_CP058214.1"/>
</dbReference>
<dbReference type="GO" id="GO:0003677">
    <property type="term" value="F:DNA binding"/>
    <property type="evidence" value="ECO:0007669"/>
    <property type="project" value="UniProtKB-UniRule"/>
</dbReference>
<dbReference type="Gene3D" id="3.40.50.10070">
    <property type="entry name" value="TolB, N-terminal domain"/>
    <property type="match status" value="1"/>
</dbReference>
<name>A0A7S8HDR1_9HYPH</name>
<dbReference type="GO" id="GO:0000160">
    <property type="term" value="P:phosphorelay signal transduction system"/>
    <property type="evidence" value="ECO:0007669"/>
    <property type="project" value="InterPro"/>
</dbReference>
<dbReference type="InterPro" id="IPR016032">
    <property type="entry name" value="Sig_transdc_resp-reg_C-effctor"/>
</dbReference>
<organism evidence="4 5">
    <name type="scientific">Kaustia mangrovi</name>
    <dbReference type="NCBI Taxonomy" id="2593653"/>
    <lineage>
        <taxon>Bacteria</taxon>
        <taxon>Pseudomonadati</taxon>
        <taxon>Pseudomonadota</taxon>
        <taxon>Alphaproteobacteria</taxon>
        <taxon>Hyphomicrobiales</taxon>
        <taxon>Parvibaculaceae</taxon>
        <taxon>Kaustia</taxon>
    </lineage>
</organism>
<dbReference type="Gene3D" id="1.25.40.10">
    <property type="entry name" value="Tetratricopeptide repeat domain"/>
    <property type="match status" value="1"/>
</dbReference>
<evidence type="ECO:0000313" key="4">
    <source>
        <dbReference type="EMBL" id="QPC45072.1"/>
    </source>
</evidence>
<feature type="DNA-binding region" description="OmpR/PhoB-type" evidence="2">
    <location>
        <begin position="1"/>
        <end position="98"/>
    </location>
</feature>
<dbReference type="InterPro" id="IPR011990">
    <property type="entry name" value="TPR-like_helical_dom_sf"/>
</dbReference>
<dbReference type="Pfam" id="PF00486">
    <property type="entry name" value="Trans_reg_C"/>
    <property type="match status" value="1"/>
</dbReference>
<reference evidence="4 5" key="1">
    <citation type="submission" date="2020-06" db="EMBL/GenBank/DDBJ databases">
        <title>Genome sequence of 2 isolates from Red Sea Mangroves.</title>
        <authorList>
            <person name="Sefrji F."/>
            <person name="Michoud G."/>
            <person name="Merlino G."/>
            <person name="Daffonchio D."/>
        </authorList>
    </citation>
    <scope>NUCLEOTIDE SEQUENCE [LARGE SCALE GENOMIC DNA]</scope>
    <source>
        <strain evidence="4 5">R1DC25</strain>
    </source>
</reference>
<keyword evidence="1 2" id="KW-0238">DNA-binding</keyword>
<gene>
    <name evidence="4" type="ORF">HW532_21660</name>
</gene>